<dbReference type="OMA" id="KWREWCV"/>
<dbReference type="EMBL" id="GL377302">
    <property type="protein sequence ID" value="EFJ03984.1"/>
    <property type="molecule type" value="Genomic_DNA"/>
</dbReference>
<name>D8PK97_SCHCM</name>
<dbReference type="PROSITE" id="PS50190">
    <property type="entry name" value="SEC7"/>
    <property type="match status" value="1"/>
</dbReference>
<feature type="compositionally biased region" description="Low complexity" evidence="1">
    <location>
        <begin position="1127"/>
        <end position="1141"/>
    </location>
</feature>
<evidence type="ECO:0000259" key="3">
    <source>
        <dbReference type="PROSITE" id="PS50190"/>
    </source>
</evidence>
<dbReference type="PROSITE" id="PS50003">
    <property type="entry name" value="PH_DOMAIN"/>
    <property type="match status" value="1"/>
</dbReference>
<dbReference type="Pfam" id="PF01369">
    <property type="entry name" value="Sec7"/>
    <property type="match status" value="1"/>
</dbReference>
<dbReference type="SUPFAM" id="SSF50729">
    <property type="entry name" value="PH domain-like"/>
    <property type="match status" value="1"/>
</dbReference>
<feature type="compositionally biased region" description="Basic and acidic residues" evidence="1">
    <location>
        <begin position="479"/>
        <end position="488"/>
    </location>
</feature>
<sequence length="1322" mass="143437">MVGRFSRGNKQAAQSSDHVAAGAPPSYNDSAQSAVLVASETTTTVVTTTQTTTHFFSLPLWTRKRTTSGAPPARHSTFGGGGAPAPATEDGMIRPHTMFLHDKDLPPTPPREYTQTESVASGHEQPFAANAASTTLPPAPGSATPSDCSATASSSTAALAQAALGLGLPHVMPQASPSRPSTEINSVAFNTPPPPIPESPVQNVVRRVKSSGKMRAVSTTESDLNRRRSRGLSLNLFGNSDPSPSGKGKEKEHAPDSPRPLSRRASFWNRKKSITPADEPIPPVPVPSPSKDSSLSPQIPSLRPFSPFGIGTSPPRQGMLSHSSSSLSVGSHHRGLSRSHSERVPLRPATSAGTPTGASASSSSPRLLSPPKRRQQKRPMTADSDARYKATSAFLDSPSPMSASPPTSPVLPSTAPQSPRPRSQTNPPILHRLSMSLFPSSVPSFPNNIGSASGHGHSPANSPRPSLTRPHRKPSIEIPKPRTNEESPEVYLHRLSEVVSKAEIATVLASSASSFHVQALRAYISQFDFSDDPLDVALRKLLMDVGLPRETQQIDRVIEAFAQRYVVCNPSLFTSNDHPYILAFSLIMLHTDAFNKSNKRKMTKPDYIRNTRLPGVAPEVLDRSVIPEVPSSRTLSSLANSAGAATANNGSGSMFSGKASRVDPYYLITRNQLGHLRIDIGSIIPNRSPFLYQGTAGPWDADELHRVFAQAGMIEVGAVDPTALQRVNPFFTMAATAQPTPMIASPLGEISRSPPQERVYTLKLTKVDLLNRKEDLLEGGRKSTNRKWRSWSVMLTGSQLFFFRDASWAETLKDYAELGSNSQMLPPPGVNQPDEWVSVKDAVAVYDRSYTKHENTFRFVLPDGRHYLLQTETERELNEWIARINYASAFKTAGVRMRPMGMSGKDVQLTGVAAATSHLHDMQAASRAPEVEGADQFKATFDQVKADLAAGIFHIPDANDVKQQRARLNSMPASPGSPTFAQMEMARLPGRSQVIQSKVHEIKEKLSATTTQLEADLRFARNLGIMTPFQRSTRERLLQAAHALAKRVAMLRLEVAKLVCHREVLANDLIAESRDWYRAKALALKAATETLQSRRPDTSHSTQQHHTPTPFGISNESTQSLPVEPTSASVSPPSASRPPSSARRRPPSSICESFHSALDYSSDWPTSPVEERPMSLLSASRPSVSARHSSSNSVQSFDGPPSSVEPTFSAGPSSSVEPSPGAPSSFEGAPSPFDGRPSSYVDRPSHSPDDSQDFTHEKFYTAQETPIDEEAEEWDKTRCAKRVSLVRLPSTFNLGSRFERLQEGEVLEEGESMREETRASPG</sequence>
<proteinExistence type="predicted"/>
<feature type="compositionally biased region" description="Low complexity" evidence="1">
    <location>
        <begin position="1178"/>
        <end position="1196"/>
    </location>
</feature>
<dbReference type="SUPFAM" id="SSF48425">
    <property type="entry name" value="Sec7 domain"/>
    <property type="match status" value="1"/>
</dbReference>
<feature type="compositionally biased region" description="Polar residues" evidence="1">
    <location>
        <begin position="1204"/>
        <end position="1217"/>
    </location>
</feature>
<feature type="compositionally biased region" description="Low complexity" evidence="1">
    <location>
        <begin position="1099"/>
        <end position="1110"/>
    </location>
</feature>
<feature type="region of interest" description="Disordered" evidence="1">
    <location>
        <begin position="445"/>
        <end position="488"/>
    </location>
</feature>
<evidence type="ECO:0000256" key="1">
    <source>
        <dbReference type="SAM" id="MobiDB-lite"/>
    </source>
</evidence>
<dbReference type="InParanoid" id="D8PK97"/>
<feature type="compositionally biased region" description="Low complexity" evidence="1">
    <location>
        <begin position="318"/>
        <end position="330"/>
    </location>
</feature>
<feature type="region of interest" description="Disordered" evidence="1">
    <location>
        <begin position="1161"/>
        <end position="1273"/>
    </location>
</feature>
<evidence type="ECO:0000259" key="2">
    <source>
        <dbReference type="PROSITE" id="PS50003"/>
    </source>
</evidence>
<dbReference type="Proteomes" id="UP000007431">
    <property type="component" value="Unassembled WGS sequence"/>
</dbReference>
<keyword evidence="5" id="KW-1185">Reference proteome</keyword>
<feature type="compositionally biased region" description="Polar residues" evidence="1">
    <location>
        <begin position="8"/>
        <end position="17"/>
    </location>
</feature>
<dbReference type="SMART" id="SM00222">
    <property type="entry name" value="Sec7"/>
    <property type="match status" value="1"/>
</dbReference>
<evidence type="ECO:0000313" key="4">
    <source>
        <dbReference type="EMBL" id="EFJ03984.1"/>
    </source>
</evidence>
<dbReference type="InterPro" id="IPR041681">
    <property type="entry name" value="PH_9"/>
</dbReference>
<feature type="region of interest" description="Disordered" evidence="1">
    <location>
        <begin position="64"/>
        <end position="84"/>
    </location>
</feature>
<dbReference type="VEuPathDB" id="FungiDB:SCHCODRAFT_02528170"/>
<feature type="compositionally biased region" description="Polar residues" evidence="1">
    <location>
        <begin position="410"/>
        <end position="427"/>
    </location>
</feature>
<dbReference type="STRING" id="578458.D8PK97"/>
<dbReference type="eggNOG" id="KOG0929">
    <property type="taxonomic scope" value="Eukaryota"/>
</dbReference>
<dbReference type="HOGENOM" id="CLU_003769_0_0_1"/>
<feature type="domain" description="SEC7" evidence="3">
    <location>
        <begin position="463"/>
        <end position="641"/>
    </location>
</feature>
<protein>
    <recommendedName>
        <fullName evidence="6">SEC7 domain-containing protein</fullName>
    </recommendedName>
</protein>
<feature type="domain" description="PH" evidence="2">
    <location>
        <begin position="763"/>
        <end position="889"/>
    </location>
</feature>
<feature type="region of interest" description="Disordered" evidence="1">
    <location>
        <begin position="171"/>
        <end position="428"/>
    </location>
</feature>
<dbReference type="InterPro" id="IPR035999">
    <property type="entry name" value="Sec7_dom_sf"/>
</dbReference>
<dbReference type="GO" id="GO:0005085">
    <property type="term" value="F:guanyl-nucleotide exchange factor activity"/>
    <property type="evidence" value="ECO:0007669"/>
    <property type="project" value="InterPro"/>
</dbReference>
<feature type="compositionally biased region" description="Polar residues" evidence="1">
    <location>
        <begin position="1112"/>
        <end position="1121"/>
    </location>
</feature>
<dbReference type="InterPro" id="IPR011993">
    <property type="entry name" value="PH-like_dom_sf"/>
</dbReference>
<feature type="compositionally biased region" description="Polar residues" evidence="1">
    <location>
        <begin position="175"/>
        <end position="189"/>
    </location>
</feature>
<evidence type="ECO:0008006" key="6">
    <source>
        <dbReference type="Google" id="ProtNLM"/>
    </source>
</evidence>
<feature type="compositionally biased region" description="Basic and acidic residues" evidence="1">
    <location>
        <begin position="1243"/>
        <end position="1259"/>
    </location>
</feature>
<feature type="compositionally biased region" description="Low complexity" evidence="1">
    <location>
        <begin position="347"/>
        <end position="370"/>
    </location>
</feature>
<gene>
    <name evidence="4" type="ORF">SCHCODRAFT_80993</name>
</gene>
<dbReference type="CDD" id="cd00171">
    <property type="entry name" value="Sec7"/>
    <property type="match status" value="1"/>
</dbReference>
<feature type="region of interest" description="Disordered" evidence="1">
    <location>
        <begin position="131"/>
        <end position="150"/>
    </location>
</feature>
<dbReference type="PANTHER" id="PTHR10663:SF405">
    <property type="entry name" value="ARF GUANINE NUCLEOTIDE EXCHANGE FACTOR SYT1"/>
    <property type="match status" value="1"/>
</dbReference>
<feature type="compositionally biased region" description="Basic and acidic residues" evidence="1">
    <location>
        <begin position="247"/>
        <end position="256"/>
    </location>
</feature>
<accession>D8PK97</accession>
<dbReference type="SMART" id="SM00233">
    <property type="entry name" value="PH"/>
    <property type="match status" value="1"/>
</dbReference>
<feature type="region of interest" description="Disordered" evidence="1">
    <location>
        <begin position="1089"/>
        <end position="1149"/>
    </location>
</feature>
<dbReference type="Gene3D" id="1.10.1000.11">
    <property type="entry name" value="Arf Nucleotide-binding Site Opener,domain 2"/>
    <property type="match status" value="1"/>
</dbReference>
<organism evidence="5">
    <name type="scientific">Schizophyllum commune (strain H4-8 / FGSC 9210)</name>
    <name type="common">Split gill fungus</name>
    <dbReference type="NCBI Taxonomy" id="578458"/>
    <lineage>
        <taxon>Eukaryota</taxon>
        <taxon>Fungi</taxon>
        <taxon>Dikarya</taxon>
        <taxon>Basidiomycota</taxon>
        <taxon>Agaricomycotina</taxon>
        <taxon>Agaricomycetes</taxon>
        <taxon>Agaricomycetidae</taxon>
        <taxon>Agaricales</taxon>
        <taxon>Schizophyllaceae</taxon>
        <taxon>Schizophyllum</taxon>
    </lineage>
</organism>
<dbReference type="Pfam" id="PF15410">
    <property type="entry name" value="PH_9"/>
    <property type="match status" value="1"/>
</dbReference>
<dbReference type="GO" id="GO:0032012">
    <property type="term" value="P:regulation of ARF protein signal transduction"/>
    <property type="evidence" value="ECO:0007669"/>
    <property type="project" value="InterPro"/>
</dbReference>
<feature type="region of interest" description="Disordered" evidence="1">
    <location>
        <begin position="1"/>
        <end position="29"/>
    </location>
</feature>
<dbReference type="PANTHER" id="PTHR10663">
    <property type="entry name" value="GUANYL-NUCLEOTIDE EXCHANGE FACTOR"/>
    <property type="match status" value="1"/>
</dbReference>
<dbReference type="InterPro" id="IPR000904">
    <property type="entry name" value="Sec7_dom"/>
</dbReference>
<feature type="compositionally biased region" description="Pro residues" evidence="1">
    <location>
        <begin position="279"/>
        <end position="288"/>
    </location>
</feature>
<reference evidence="4 5" key="1">
    <citation type="journal article" date="2010" name="Nat. Biotechnol.">
        <title>Genome sequence of the model mushroom Schizophyllum commune.</title>
        <authorList>
            <person name="Ohm R.A."/>
            <person name="de Jong J.F."/>
            <person name="Lugones L.G."/>
            <person name="Aerts A."/>
            <person name="Kothe E."/>
            <person name="Stajich J.E."/>
            <person name="de Vries R.P."/>
            <person name="Record E."/>
            <person name="Levasseur A."/>
            <person name="Baker S.E."/>
            <person name="Bartholomew K.A."/>
            <person name="Coutinho P.M."/>
            <person name="Erdmann S."/>
            <person name="Fowler T.J."/>
            <person name="Gathman A.C."/>
            <person name="Lombard V."/>
            <person name="Henrissat B."/>
            <person name="Knabe N."/>
            <person name="Kuees U."/>
            <person name="Lilly W.W."/>
            <person name="Lindquist E."/>
            <person name="Lucas S."/>
            <person name="Magnuson J.K."/>
            <person name="Piumi F."/>
            <person name="Raudaskoski M."/>
            <person name="Salamov A."/>
            <person name="Schmutz J."/>
            <person name="Schwarze F.W.M.R."/>
            <person name="vanKuyk P.A."/>
            <person name="Horton J.S."/>
            <person name="Grigoriev I.V."/>
            <person name="Woesten H.A.B."/>
        </authorList>
    </citation>
    <scope>NUCLEOTIDE SEQUENCE [LARGE SCALE GENOMIC DNA]</scope>
    <source>
        <strain evidence="5">H4-8 / FGSC 9210</strain>
    </source>
</reference>
<dbReference type="Gene3D" id="2.30.29.30">
    <property type="entry name" value="Pleckstrin-homology domain (PH domain)/Phosphotyrosine-binding domain (PTB)"/>
    <property type="match status" value="1"/>
</dbReference>
<dbReference type="InterPro" id="IPR023394">
    <property type="entry name" value="Sec7_C_sf"/>
</dbReference>
<dbReference type="InterPro" id="IPR001849">
    <property type="entry name" value="PH_domain"/>
</dbReference>
<evidence type="ECO:0000313" key="5">
    <source>
        <dbReference type="Proteomes" id="UP000007431"/>
    </source>
</evidence>